<dbReference type="OrthoDB" id="3799035at2759"/>
<evidence type="ECO:0008006" key="3">
    <source>
        <dbReference type="Google" id="ProtNLM"/>
    </source>
</evidence>
<comment type="caution">
    <text evidence="1">The sequence shown here is derived from an EMBL/GenBank/DDBJ whole genome shotgun (WGS) entry which is preliminary data.</text>
</comment>
<reference evidence="1 2" key="1">
    <citation type="submission" date="2015-08" db="EMBL/GenBank/DDBJ databases">
        <title>Next Generation Sequencing and Analysis of the Genome of Puccinia sorghi L Schw, the Causal Agent of Maize Common Rust.</title>
        <authorList>
            <person name="Rochi L."/>
            <person name="Burguener G."/>
            <person name="Darino M."/>
            <person name="Turjanski A."/>
            <person name="Kreff E."/>
            <person name="Dieguez M.J."/>
            <person name="Sacco F."/>
        </authorList>
    </citation>
    <scope>NUCLEOTIDE SEQUENCE [LARGE SCALE GENOMIC DNA]</scope>
    <source>
        <strain evidence="1 2">RO10H11247</strain>
    </source>
</reference>
<evidence type="ECO:0000313" key="1">
    <source>
        <dbReference type="EMBL" id="KNZ53185.1"/>
    </source>
</evidence>
<dbReference type="EMBL" id="LAVV01008296">
    <property type="protein sequence ID" value="KNZ53185.1"/>
    <property type="molecule type" value="Genomic_DNA"/>
</dbReference>
<dbReference type="Proteomes" id="UP000037035">
    <property type="component" value="Unassembled WGS sequence"/>
</dbReference>
<sequence length="100" mass="11773">MFLFDPLQEEIYIKTPEGLKRTAPYLKLVKSLYGLQQALKNWYQRLNSWRKNSFIFFHVDNLIIVGKTDKFERLFLARFPNYSAHFPDTLLGMNLAAVAT</sequence>
<accession>A0A0L6UZ72</accession>
<gene>
    <name evidence="1" type="ORF">VP01_3314g3</name>
</gene>
<dbReference type="AlphaFoldDB" id="A0A0L6UZ72"/>
<name>A0A0L6UZ72_9BASI</name>
<dbReference type="VEuPathDB" id="FungiDB:VP01_3314g3"/>
<proteinExistence type="predicted"/>
<keyword evidence="2" id="KW-1185">Reference proteome</keyword>
<evidence type="ECO:0000313" key="2">
    <source>
        <dbReference type="Proteomes" id="UP000037035"/>
    </source>
</evidence>
<protein>
    <recommendedName>
        <fullName evidence="3">Reverse transcriptase Ty1/copia-type domain-containing protein</fullName>
    </recommendedName>
</protein>
<organism evidence="1 2">
    <name type="scientific">Puccinia sorghi</name>
    <dbReference type="NCBI Taxonomy" id="27349"/>
    <lineage>
        <taxon>Eukaryota</taxon>
        <taxon>Fungi</taxon>
        <taxon>Dikarya</taxon>
        <taxon>Basidiomycota</taxon>
        <taxon>Pucciniomycotina</taxon>
        <taxon>Pucciniomycetes</taxon>
        <taxon>Pucciniales</taxon>
        <taxon>Pucciniaceae</taxon>
        <taxon>Puccinia</taxon>
    </lineage>
</organism>